<accession>A0AAE1HK44</accession>
<gene>
    <name evidence="4" type="ORF">KUF71_000196</name>
    <name evidence="3" type="ORF">KUF71_007376</name>
</gene>
<feature type="domain" description="JmjC" evidence="2">
    <location>
        <begin position="184"/>
        <end position="354"/>
    </location>
</feature>
<dbReference type="PANTHER" id="PTHR10694">
    <property type="entry name" value="LYSINE-SPECIFIC DEMETHYLASE"/>
    <property type="match status" value="1"/>
</dbReference>
<dbReference type="GO" id="GO:0051864">
    <property type="term" value="F:histone H3K36 demethylase activity"/>
    <property type="evidence" value="ECO:0007669"/>
    <property type="project" value="TreeGrafter"/>
</dbReference>
<feature type="region of interest" description="Disordered" evidence="1">
    <location>
        <begin position="401"/>
        <end position="421"/>
    </location>
</feature>
<dbReference type="InterPro" id="IPR003347">
    <property type="entry name" value="JmjC_dom"/>
</dbReference>
<dbReference type="GO" id="GO:0010468">
    <property type="term" value="P:regulation of gene expression"/>
    <property type="evidence" value="ECO:0007669"/>
    <property type="project" value="TreeGrafter"/>
</dbReference>
<dbReference type="EMBL" id="JAHWGI010001108">
    <property type="protein sequence ID" value="KAK3922794.1"/>
    <property type="molecule type" value="Genomic_DNA"/>
</dbReference>
<feature type="compositionally biased region" description="Basic and acidic residues" evidence="1">
    <location>
        <begin position="403"/>
        <end position="415"/>
    </location>
</feature>
<dbReference type="PANTHER" id="PTHR10694:SF7">
    <property type="entry name" value="[HISTONE H3]-TRIMETHYL-L-LYSINE(9) DEMETHYLASE"/>
    <property type="match status" value="1"/>
</dbReference>
<proteinExistence type="predicted"/>
<evidence type="ECO:0000256" key="1">
    <source>
        <dbReference type="SAM" id="MobiDB-lite"/>
    </source>
</evidence>
<dbReference type="EMBL" id="JAHWGI010000811">
    <property type="protein sequence ID" value="KAK3917954.1"/>
    <property type="molecule type" value="Genomic_DNA"/>
</dbReference>
<dbReference type="SMART" id="SM00558">
    <property type="entry name" value="JmjC"/>
    <property type="match status" value="1"/>
</dbReference>
<dbReference type="Pfam" id="PF02373">
    <property type="entry name" value="JmjC"/>
    <property type="match status" value="1"/>
</dbReference>
<dbReference type="PROSITE" id="PS51184">
    <property type="entry name" value="JMJC"/>
    <property type="match status" value="1"/>
</dbReference>
<evidence type="ECO:0000313" key="4">
    <source>
        <dbReference type="EMBL" id="KAK3922794.1"/>
    </source>
</evidence>
<dbReference type="GO" id="GO:0000785">
    <property type="term" value="C:chromatin"/>
    <property type="evidence" value="ECO:0007669"/>
    <property type="project" value="TreeGrafter"/>
</dbReference>
<dbReference type="Gene3D" id="2.60.120.650">
    <property type="entry name" value="Cupin"/>
    <property type="match status" value="1"/>
</dbReference>
<dbReference type="GO" id="GO:0005634">
    <property type="term" value="C:nucleus"/>
    <property type="evidence" value="ECO:0007669"/>
    <property type="project" value="TreeGrafter"/>
</dbReference>
<dbReference type="SUPFAM" id="SSF51197">
    <property type="entry name" value="Clavaminate synthase-like"/>
    <property type="match status" value="1"/>
</dbReference>
<comment type="caution">
    <text evidence="4">The sequence shown here is derived from an EMBL/GenBank/DDBJ whole genome shotgun (WGS) entry which is preliminary data.</text>
</comment>
<dbReference type="AlphaFoldDB" id="A0AAE1HK44"/>
<reference evidence="4" key="2">
    <citation type="journal article" date="2023" name="BMC Genomics">
        <title>Pest status, molecular evolution, and epigenetic factors derived from the genome assembly of Frankliniella fusca, a thysanopteran phytovirus vector.</title>
        <authorList>
            <person name="Catto M.A."/>
            <person name="Labadie P.E."/>
            <person name="Jacobson A.L."/>
            <person name="Kennedy G.G."/>
            <person name="Srinivasan R."/>
            <person name="Hunt B.G."/>
        </authorList>
    </citation>
    <scope>NUCLEOTIDE SEQUENCE</scope>
    <source>
        <strain evidence="4">PL_HMW_Pooled</strain>
    </source>
</reference>
<keyword evidence="5" id="KW-1185">Reference proteome</keyword>
<dbReference type="Proteomes" id="UP001219518">
    <property type="component" value="Unassembled WGS sequence"/>
</dbReference>
<protein>
    <submittedName>
        <fullName evidence="4">Lysine-specific demethylase 4A</fullName>
    </submittedName>
</protein>
<evidence type="ECO:0000313" key="3">
    <source>
        <dbReference type="EMBL" id="KAK3917954.1"/>
    </source>
</evidence>
<reference evidence="4" key="1">
    <citation type="submission" date="2021-07" db="EMBL/GenBank/DDBJ databases">
        <authorList>
            <person name="Catto M.A."/>
            <person name="Jacobson A."/>
            <person name="Kennedy G."/>
            <person name="Labadie P."/>
            <person name="Hunt B.G."/>
            <person name="Srinivasan R."/>
        </authorList>
    </citation>
    <scope>NUCLEOTIDE SEQUENCE</scope>
    <source>
        <strain evidence="4">PL_HMW_Pooled</strain>
        <tissue evidence="4">Head</tissue>
    </source>
</reference>
<evidence type="ECO:0000259" key="2">
    <source>
        <dbReference type="PROSITE" id="PS51184"/>
    </source>
</evidence>
<evidence type="ECO:0000313" key="5">
    <source>
        <dbReference type="Proteomes" id="UP001219518"/>
    </source>
</evidence>
<dbReference type="GO" id="GO:0032454">
    <property type="term" value="F:histone H3K9 demethylase activity"/>
    <property type="evidence" value="ECO:0007669"/>
    <property type="project" value="TreeGrafter"/>
</dbReference>
<sequence length="442" mass="50012">MSMFPDDEAITTDNQGLITVLVRAHHLSDFPAFVAWMRTTLNGRHRGLLRLSEEDRQDDEVFKTVMSLMKVVFDRKVHDKVTKSEVFEYQPDCQVAFATSPDHDIFQYIRVQCSPEEREKFVAEATSNSSYGCRDSCCYQVLKESGVTGLANHCFGVLRAQRDASLKNDEKISSILYGAGIQLHRGRKIKLCRDFSLSNLKTVLDHASEKYDGLAYPYVYSGTAHSFFPWHIEDAGLYSINYNIKGAPKLWFGIEPQYFGLVDKICSSLHIDKGYTSCRALLVDHKVVVANPKYFFDLLGIPYTIGLQEPGDFMVTFPFALHAGFNLGHNLATAANFGDPEWVELGIYAPICLCNPEEIHLDFTNIIRKCRPDLLNIYNNKTILMFPKSHPMEVLYPACSDGNDGKQTTEQKVQTEEEAQPASCSSRVLSGRSLKLESFDWF</sequence>
<organism evidence="4 5">
    <name type="scientific">Frankliniella fusca</name>
    <dbReference type="NCBI Taxonomy" id="407009"/>
    <lineage>
        <taxon>Eukaryota</taxon>
        <taxon>Metazoa</taxon>
        <taxon>Ecdysozoa</taxon>
        <taxon>Arthropoda</taxon>
        <taxon>Hexapoda</taxon>
        <taxon>Insecta</taxon>
        <taxon>Pterygota</taxon>
        <taxon>Neoptera</taxon>
        <taxon>Paraneoptera</taxon>
        <taxon>Thysanoptera</taxon>
        <taxon>Terebrantia</taxon>
        <taxon>Thripoidea</taxon>
        <taxon>Thripidae</taxon>
        <taxon>Frankliniella</taxon>
    </lineage>
</organism>
<name>A0AAE1HK44_9NEOP</name>